<sequence>MNRVYIYIVPWFIPQPFLDPCPDRLLHVLSASSDENLFFPIVVIDWRHRFVDGGGFSSRRISFLLPRNLLPQGPLRLLPFVRLVLAINPGCLEELMLSNQPWLFEGLLGFRSMYQWDGTLSPSEFDISVADLCERWREVGTSLPQWVWLPDRALGALSCNVAAGYLAIENIYHQNASEEGSFEESISRDEEPFDEATLVPSNKNDMHIYDYHILYSFTFRVPVLYFRGYQSDGCPLKLVDIEKDLPAYSLKLLRESKWAFITQEDHPYLHRPWYTLHPCGTGDWMKFLLCSDAPNKIPPLHGYLSAWLSVIGQVVGLRIPIGLFKSV</sequence>
<dbReference type="GO" id="GO:0000422">
    <property type="term" value="P:autophagy of mitochondrion"/>
    <property type="evidence" value="ECO:0007669"/>
    <property type="project" value="TreeGrafter"/>
</dbReference>
<evidence type="ECO:0000256" key="3">
    <source>
        <dbReference type="ARBA" id="ARBA00022679"/>
    </source>
</evidence>
<dbReference type="Gene3D" id="3.30.1460.50">
    <property type="match status" value="1"/>
</dbReference>
<dbReference type="EMBL" id="JACMSC010000014">
    <property type="protein sequence ID" value="KAG6489973.1"/>
    <property type="molecule type" value="Genomic_DNA"/>
</dbReference>
<dbReference type="GO" id="GO:0032446">
    <property type="term" value="P:protein modification by small protein conjugation"/>
    <property type="evidence" value="ECO:0007669"/>
    <property type="project" value="TreeGrafter"/>
</dbReference>
<keyword evidence="5" id="KW-0072">Autophagy</keyword>
<evidence type="ECO:0000256" key="1">
    <source>
        <dbReference type="ARBA" id="ARBA00005696"/>
    </source>
</evidence>
<protein>
    <recommendedName>
        <fullName evidence="2">Ubiquitin-like-conjugating enzyme ATG10</fullName>
    </recommendedName>
    <alternativeName>
        <fullName evidence="6">Autophagy-related protein 10</fullName>
    </alternativeName>
</protein>
<dbReference type="GO" id="GO:0000045">
    <property type="term" value="P:autophagosome assembly"/>
    <property type="evidence" value="ECO:0007669"/>
    <property type="project" value="TreeGrafter"/>
</dbReference>
<dbReference type="GO" id="GO:0005829">
    <property type="term" value="C:cytosol"/>
    <property type="evidence" value="ECO:0007669"/>
    <property type="project" value="TreeGrafter"/>
</dbReference>
<keyword evidence="4" id="KW-0833">Ubl conjugation pathway</keyword>
<evidence type="ECO:0000256" key="2">
    <source>
        <dbReference type="ARBA" id="ARBA00021099"/>
    </source>
</evidence>
<dbReference type="InterPro" id="IPR007135">
    <property type="entry name" value="Atg3/Atg10"/>
</dbReference>
<comment type="caution">
    <text evidence="7">The sequence shown here is derived from an EMBL/GenBank/DDBJ whole genome shotgun (WGS) entry which is preliminary data.</text>
</comment>
<dbReference type="PANTHER" id="PTHR14957">
    <property type="entry name" value="UBIQUITIN-LIKE-CONJUGATING ENZYME ATG10"/>
    <property type="match status" value="1"/>
</dbReference>
<dbReference type="Proteomes" id="UP000734854">
    <property type="component" value="Unassembled WGS sequence"/>
</dbReference>
<reference evidence="7 8" key="1">
    <citation type="submission" date="2020-08" db="EMBL/GenBank/DDBJ databases">
        <title>Plant Genome Project.</title>
        <authorList>
            <person name="Zhang R.-G."/>
        </authorList>
    </citation>
    <scope>NUCLEOTIDE SEQUENCE [LARGE SCALE GENOMIC DNA]</scope>
    <source>
        <tissue evidence="7">Rhizome</tissue>
    </source>
</reference>
<evidence type="ECO:0000313" key="7">
    <source>
        <dbReference type="EMBL" id="KAG6489973.1"/>
    </source>
</evidence>
<evidence type="ECO:0000256" key="5">
    <source>
        <dbReference type="ARBA" id="ARBA00023006"/>
    </source>
</evidence>
<keyword evidence="3" id="KW-0808">Transferase</keyword>
<gene>
    <name evidence="7" type="ORF">ZIOFF_051255</name>
</gene>
<dbReference type="AlphaFoldDB" id="A0A8J5FLL8"/>
<dbReference type="PANTHER" id="PTHR14957:SF1">
    <property type="entry name" value="UBIQUITIN-LIKE-CONJUGATING ENZYME ATG10"/>
    <property type="match status" value="1"/>
</dbReference>
<evidence type="ECO:0000313" key="8">
    <source>
        <dbReference type="Proteomes" id="UP000734854"/>
    </source>
</evidence>
<keyword evidence="8" id="KW-1185">Reference proteome</keyword>
<dbReference type="GO" id="GO:0061651">
    <property type="term" value="F:Atg12 conjugating enzyme activity"/>
    <property type="evidence" value="ECO:0007669"/>
    <property type="project" value="TreeGrafter"/>
</dbReference>
<evidence type="ECO:0000256" key="4">
    <source>
        <dbReference type="ARBA" id="ARBA00022786"/>
    </source>
</evidence>
<comment type="similarity">
    <text evidence="1">Belongs to the ATG10 family.</text>
</comment>
<accession>A0A8J5FLL8</accession>
<proteinExistence type="inferred from homology"/>
<name>A0A8J5FLL8_ZINOF</name>
<dbReference type="Pfam" id="PF03987">
    <property type="entry name" value="Autophagy_act_C"/>
    <property type="match status" value="1"/>
</dbReference>
<evidence type="ECO:0000256" key="6">
    <source>
        <dbReference type="ARBA" id="ARBA00029833"/>
    </source>
</evidence>
<organism evidence="7 8">
    <name type="scientific">Zingiber officinale</name>
    <name type="common">Ginger</name>
    <name type="synonym">Amomum zingiber</name>
    <dbReference type="NCBI Taxonomy" id="94328"/>
    <lineage>
        <taxon>Eukaryota</taxon>
        <taxon>Viridiplantae</taxon>
        <taxon>Streptophyta</taxon>
        <taxon>Embryophyta</taxon>
        <taxon>Tracheophyta</taxon>
        <taxon>Spermatophyta</taxon>
        <taxon>Magnoliopsida</taxon>
        <taxon>Liliopsida</taxon>
        <taxon>Zingiberales</taxon>
        <taxon>Zingiberaceae</taxon>
        <taxon>Zingiber</taxon>
    </lineage>
</organism>